<proteinExistence type="predicted"/>
<accession>A0ABV4NKJ9</accession>
<feature type="domain" description="DUF4136" evidence="1">
    <location>
        <begin position="33"/>
        <end position="180"/>
    </location>
</feature>
<dbReference type="InterPro" id="IPR025411">
    <property type="entry name" value="DUF4136"/>
</dbReference>
<comment type="caution">
    <text evidence="2">The sequence shown here is derived from an EMBL/GenBank/DDBJ whole genome shotgun (WGS) entry which is preliminary data.</text>
</comment>
<dbReference type="PROSITE" id="PS51257">
    <property type="entry name" value="PROKAR_LIPOPROTEIN"/>
    <property type="match status" value="1"/>
</dbReference>
<keyword evidence="3" id="KW-1185">Reference proteome</keyword>
<gene>
    <name evidence="2" type="ORF">ACCI51_05995</name>
</gene>
<protein>
    <submittedName>
        <fullName evidence="2">DUF4136 domain-containing protein</fullName>
    </submittedName>
</protein>
<organism evidence="2 3">
    <name type="scientific">Microbulbifer echini</name>
    <dbReference type="NCBI Taxonomy" id="1529067"/>
    <lineage>
        <taxon>Bacteria</taxon>
        <taxon>Pseudomonadati</taxon>
        <taxon>Pseudomonadota</taxon>
        <taxon>Gammaproteobacteria</taxon>
        <taxon>Cellvibrionales</taxon>
        <taxon>Microbulbiferaceae</taxon>
        <taxon>Microbulbifer</taxon>
    </lineage>
</organism>
<dbReference type="RefSeq" id="WP_299581488.1">
    <property type="nucleotide sequence ID" value="NZ_JBGMEL010000004.1"/>
</dbReference>
<name>A0ABV4NKJ9_9GAMM</name>
<dbReference type="Proteomes" id="UP001569414">
    <property type="component" value="Unassembled WGS sequence"/>
</dbReference>
<evidence type="ECO:0000259" key="1">
    <source>
        <dbReference type="Pfam" id="PF13590"/>
    </source>
</evidence>
<evidence type="ECO:0000313" key="3">
    <source>
        <dbReference type="Proteomes" id="UP001569414"/>
    </source>
</evidence>
<evidence type="ECO:0000313" key="2">
    <source>
        <dbReference type="EMBL" id="MFA0790092.1"/>
    </source>
</evidence>
<dbReference type="EMBL" id="JBGMEL010000004">
    <property type="protein sequence ID" value="MFA0790092.1"/>
    <property type="molecule type" value="Genomic_DNA"/>
</dbReference>
<dbReference type="Pfam" id="PF13590">
    <property type="entry name" value="DUF4136"/>
    <property type="match status" value="1"/>
</dbReference>
<sequence>MRYLLSMGLMTLLFLAGCQEMQVERVNTGAQPVAFSTYKWGVAPLSDVDATAQLVELDEEMRGTVAAQLQRRGYRQVAQDQDADMVVDYQVAVVDEFFSGDTRNPSWDKQFDSNAPQDVVELPPLTDAPLVIMSVGIGRPDGAAIWGGRASELLTRPDSIEQRQRLISQGVSQLLRDLPPAYQ</sequence>
<dbReference type="Gene3D" id="3.30.160.670">
    <property type="match status" value="1"/>
</dbReference>
<reference evidence="2 3" key="1">
    <citation type="submission" date="2024-08" db="EMBL/GenBank/DDBJ databases">
        <authorList>
            <person name="Ishaq N."/>
        </authorList>
    </citation>
    <scope>NUCLEOTIDE SEQUENCE [LARGE SCALE GENOMIC DNA]</scope>
    <source>
        <strain evidence="2 3">JCM 30400</strain>
    </source>
</reference>